<evidence type="ECO:0000313" key="1">
    <source>
        <dbReference type="EMBL" id="GAF87361.1"/>
    </source>
</evidence>
<name>X0TJC7_9ZZZZ</name>
<reference evidence="1" key="1">
    <citation type="journal article" date="2014" name="Front. Microbiol.">
        <title>High frequency of phylogenetically diverse reductive dehalogenase-homologous genes in deep subseafloor sedimentary metagenomes.</title>
        <authorList>
            <person name="Kawai M."/>
            <person name="Futagami T."/>
            <person name="Toyoda A."/>
            <person name="Takaki Y."/>
            <person name="Nishi S."/>
            <person name="Hori S."/>
            <person name="Arai W."/>
            <person name="Tsubouchi T."/>
            <person name="Morono Y."/>
            <person name="Uchiyama I."/>
            <person name="Ito T."/>
            <person name="Fujiyama A."/>
            <person name="Inagaki F."/>
            <person name="Takami H."/>
        </authorList>
    </citation>
    <scope>NUCLEOTIDE SEQUENCE</scope>
    <source>
        <strain evidence="1">Expedition CK06-06</strain>
    </source>
</reference>
<protein>
    <submittedName>
        <fullName evidence="1">Uncharacterized protein</fullName>
    </submittedName>
</protein>
<accession>X0TJC7</accession>
<gene>
    <name evidence="1" type="ORF">S01H1_25105</name>
</gene>
<comment type="caution">
    <text evidence="1">The sequence shown here is derived from an EMBL/GenBank/DDBJ whole genome shotgun (WGS) entry which is preliminary data.</text>
</comment>
<dbReference type="EMBL" id="BARS01015130">
    <property type="protein sequence ID" value="GAF87361.1"/>
    <property type="molecule type" value="Genomic_DNA"/>
</dbReference>
<sequence>MAREITYHVPQDQIEQAQRAYDKARVGLDILAKLRKSGQGRPEAEAKTKQVIENFLRWAEAFEVELEK</sequence>
<proteinExistence type="predicted"/>
<dbReference type="AlphaFoldDB" id="X0TJC7"/>
<organism evidence="1">
    <name type="scientific">marine sediment metagenome</name>
    <dbReference type="NCBI Taxonomy" id="412755"/>
    <lineage>
        <taxon>unclassified sequences</taxon>
        <taxon>metagenomes</taxon>
        <taxon>ecological metagenomes</taxon>
    </lineage>
</organism>